<proteinExistence type="predicted"/>
<gene>
    <name evidence="2" type="ORF">QOZ99_000558</name>
</gene>
<dbReference type="SUPFAM" id="SSF46689">
    <property type="entry name" value="Homeodomain-like"/>
    <property type="match status" value="1"/>
</dbReference>
<reference evidence="2 3" key="1">
    <citation type="submission" date="2023-07" db="EMBL/GenBank/DDBJ databases">
        <title>Genomic Encyclopedia of Type Strains, Phase IV (KMG-IV): sequencing the most valuable type-strain genomes for metagenomic binning, comparative biology and taxonomic classification.</title>
        <authorList>
            <person name="Goeker M."/>
        </authorList>
    </citation>
    <scope>NUCLEOTIDE SEQUENCE [LARGE SCALE GENOMIC DNA]</scope>
    <source>
        <strain evidence="2 3">DSM 15561</strain>
    </source>
</reference>
<comment type="caution">
    <text evidence="2">The sequence shown here is derived from an EMBL/GenBank/DDBJ whole genome shotgun (WGS) entry which is preliminary data.</text>
</comment>
<keyword evidence="3" id="KW-1185">Reference proteome</keyword>
<accession>A0ABU0LLU8</accession>
<feature type="compositionally biased region" description="Pro residues" evidence="1">
    <location>
        <begin position="246"/>
        <end position="257"/>
    </location>
</feature>
<dbReference type="RefSeq" id="WP_306888360.1">
    <property type="nucleotide sequence ID" value="NZ_JAUSVR010000001.1"/>
</dbReference>
<name>A0ABU0LLU8_9HYPH</name>
<sequence length="257" mass="27046">MARSPGTTTKAAKAAAESSAPHEAAPAGPETPAGSSGAAATPSMEALREKALNGFLAVLAHRPFERIALGDVAAEAGLSLVELRGAFGSTFDLLAAFVRDTDRRVLAGPTDDMQDQPARDRLFDVLMRRLDVLAPHRPALRMLAESARRNPFFALALNRLAVRSQQWMLAAAKIDTAGFKGAVRAQGLALVFAWVLQTFLRDEDPGLAPTMAALDRELAKGERALGLLEGAVGLATGGRRGRRANTPPPEPEAPAAA</sequence>
<feature type="region of interest" description="Disordered" evidence="1">
    <location>
        <begin position="1"/>
        <end position="42"/>
    </location>
</feature>
<feature type="region of interest" description="Disordered" evidence="1">
    <location>
        <begin position="236"/>
        <end position="257"/>
    </location>
</feature>
<dbReference type="InterPro" id="IPR009057">
    <property type="entry name" value="Homeodomain-like_sf"/>
</dbReference>
<evidence type="ECO:0000256" key="1">
    <source>
        <dbReference type="SAM" id="MobiDB-lite"/>
    </source>
</evidence>
<evidence type="ECO:0000313" key="2">
    <source>
        <dbReference type="EMBL" id="MDQ0509681.1"/>
    </source>
</evidence>
<dbReference type="Gene3D" id="1.10.357.10">
    <property type="entry name" value="Tetracycline Repressor, domain 2"/>
    <property type="match status" value="1"/>
</dbReference>
<protein>
    <submittedName>
        <fullName evidence="2">AcrR family transcriptional regulator</fullName>
    </submittedName>
</protein>
<organism evidence="2 3">
    <name type="scientific">Ancylobacter amanitiformis</name>
    <dbReference type="NCBI Taxonomy" id="217069"/>
    <lineage>
        <taxon>Bacteria</taxon>
        <taxon>Pseudomonadati</taxon>
        <taxon>Pseudomonadota</taxon>
        <taxon>Alphaproteobacteria</taxon>
        <taxon>Hyphomicrobiales</taxon>
        <taxon>Xanthobacteraceae</taxon>
        <taxon>Ancylobacter</taxon>
    </lineage>
</organism>
<evidence type="ECO:0000313" key="3">
    <source>
        <dbReference type="Proteomes" id="UP001235094"/>
    </source>
</evidence>
<dbReference type="EMBL" id="JAUSVR010000001">
    <property type="protein sequence ID" value="MDQ0509681.1"/>
    <property type="molecule type" value="Genomic_DNA"/>
</dbReference>
<dbReference type="Proteomes" id="UP001235094">
    <property type="component" value="Unassembled WGS sequence"/>
</dbReference>